<feature type="transmembrane region" description="Helical" evidence="5">
    <location>
        <begin position="73"/>
        <end position="92"/>
    </location>
</feature>
<keyword evidence="2 5" id="KW-0812">Transmembrane</keyword>
<dbReference type="AlphaFoldDB" id="A0A1I5FXF8"/>
<evidence type="ECO:0000256" key="2">
    <source>
        <dbReference type="ARBA" id="ARBA00022692"/>
    </source>
</evidence>
<evidence type="ECO:0000313" key="6">
    <source>
        <dbReference type="EMBL" id="SFO28309.1"/>
    </source>
</evidence>
<evidence type="ECO:0000256" key="1">
    <source>
        <dbReference type="ARBA" id="ARBA00004141"/>
    </source>
</evidence>
<dbReference type="RefSeq" id="WP_175528026.1">
    <property type="nucleotide sequence ID" value="NZ_FOVR01000004.1"/>
</dbReference>
<evidence type="ECO:0000313" key="7">
    <source>
        <dbReference type="Proteomes" id="UP000199236"/>
    </source>
</evidence>
<keyword evidence="7" id="KW-1185">Reference proteome</keyword>
<name>A0A1I5FXF8_9HYPH</name>
<organism evidence="6 7">
    <name type="scientific">Cohaesibacter marisflavi</name>
    <dbReference type="NCBI Taxonomy" id="655353"/>
    <lineage>
        <taxon>Bacteria</taxon>
        <taxon>Pseudomonadati</taxon>
        <taxon>Pseudomonadota</taxon>
        <taxon>Alphaproteobacteria</taxon>
        <taxon>Hyphomicrobiales</taxon>
        <taxon>Cohaesibacteraceae</taxon>
    </lineage>
</organism>
<evidence type="ECO:0000256" key="4">
    <source>
        <dbReference type="ARBA" id="ARBA00023136"/>
    </source>
</evidence>
<reference evidence="6 7" key="1">
    <citation type="submission" date="2016-10" db="EMBL/GenBank/DDBJ databases">
        <authorList>
            <person name="de Groot N.N."/>
        </authorList>
    </citation>
    <scope>NUCLEOTIDE SEQUENCE [LARGE SCALE GENOMIC DNA]</scope>
    <source>
        <strain evidence="6 7">CGMCC 1.9157</strain>
    </source>
</reference>
<dbReference type="GO" id="GO:0016020">
    <property type="term" value="C:membrane"/>
    <property type="evidence" value="ECO:0007669"/>
    <property type="project" value="UniProtKB-SubCell"/>
</dbReference>
<keyword evidence="4 5" id="KW-0472">Membrane</keyword>
<sequence>MKPAFTLTPFALLRIVTGLIYIPHVLFKFQAFDMLLGYFAKVGLQPAIFFVLLAIVTETAVVIGLTFNILTKWLGLASTGTMAIAAYTTLFTKGEFVWTWNKGGVEYIFLLGFVSFIVAWEAWRQERAEYGRNFFLWPTKAK</sequence>
<dbReference type="EMBL" id="FOVR01000004">
    <property type="protein sequence ID" value="SFO28309.1"/>
    <property type="molecule type" value="Genomic_DNA"/>
</dbReference>
<proteinExistence type="predicted"/>
<accession>A0A1I5FXF8</accession>
<comment type="subcellular location">
    <subcellularLocation>
        <location evidence="1">Membrane</location>
        <topology evidence="1">Multi-pass membrane protein</topology>
    </subcellularLocation>
</comment>
<dbReference type="Proteomes" id="UP000199236">
    <property type="component" value="Unassembled WGS sequence"/>
</dbReference>
<evidence type="ECO:0000256" key="3">
    <source>
        <dbReference type="ARBA" id="ARBA00022989"/>
    </source>
</evidence>
<keyword evidence="3 5" id="KW-1133">Transmembrane helix</keyword>
<feature type="transmembrane region" description="Helical" evidence="5">
    <location>
        <begin position="104"/>
        <end position="123"/>
    </location>
</feature>
<protein>
    <submittedName>
        <fullName evidence="6">Putative oxidoreductase</fullName>
    </submittedName>
</protein>
<evidence type="ECO:0000256" key="5">
    <source>
        <dbReference type="SAM" id="Phobius"/>
    </source>
</evidence>
<dbReference type="InterPro" id="IPR032808">
    <property type="entry name" value="DoxX"/>
</dbReference>
<dbReference type="STRING" id="655353.SAMN04488056_104246"/>
<feature type="transmembrane region" description="Helical" evidence="5">
    <location>
        <begin position="42"/>
        <end position="66"/>
    </location>
</feature>
<gene>
    <name evidence="6" type="ORF">SAMN04488056_104246</name>
</gene>
<dbReference type="Pfam" id="PF07681">
    <property type="entry name" value="DoxX"/>
    <property type="match status" value="1"/>
</dbReference>